<sequence length="271" mass="31283">MVRVANSTEKKFSDPQYFDLLPESDKKEYIELRNQLFDPKYKNRRNKSHEAFREVVQSIEKFVVKHDGNDWKRSLVCGIIWLDQSIAINTHQLRLLVDKCKSSINGSFQDLGYKTVPTGADSAKELITKFPFMRNNFSELRQWTIRQKSPSTTLLTDEIIEEIKKSEKEISKNTTSIENNTFSNQNKTGSYTLFYDNQDEITPPPDLIGHDFDDAFSFNFPSIIDESSSKLSNEIDNFPSTVFLDDTLSFLPNFNSNQNDIFSSVDQEPSI</sequence>
<protein>
    <recommendedName>
        <fullName evidence="1">Initiator binding domain-containing protein</fullName>
    </recommendedName>
</protein>
<dbReference type="Proteomes" id="UP001470230">
    <property type="component" value="Unassembled WGS sequence"/>
</dbReference>
<feature type="domain" description="Initiator binding" evidence="1">
    <location>
        <begin position="23"/>
        <end position="149"/>
    </location>
</feature>
<dbReference type="Pfam" id="PF10416">
    <property type="entry name" value="IBD"/>
    <property type="match status" value="1"/>
</dbReference>
<organism evidence="2 3">
    <name type="scientific">Tritrichomonas musculus</name>
    <dbReference type="NCBI Taxonomy" id="1915356"/>
    <lineage>
        <taxon>Eukaryota</taxon>
        <taxon>Metamonada</taxon>
        <taxon>Parabasalia</taxon>
        <taxon>Tritrichomonadida</taxon>
        <taxon>Tritrichomonadidae</taxon>
        <taxon>Tritrichomonas</taxon>
    </lineage>
</organism>
<evidence type="ECO:0000313" key="3">
    <source>
        <dbReference type="Proteomes" id="UP001470230"/>
    </source>
</evidence>
<comment type="caution">
    <text evidence="2">The sequence shown here is derived from an EMBL/GenBank/DDBJ whole genome shotgun (WGS) entry which is preliminary data.</text>
</comment>
<reference evidence="2 3" key="1">
    <citation type="submission" date="2024-04" db="EMBL/GenBank/DDBJ databases">
        <title>Tritrichomonas musculus Genome.</title>
        <authorList>
            <person name="Alves-Ferreira E."/>
            <person name="Grigg M."/>
            <person name="Lorenzi H."/>
            <person name="Galac M."/>
        </authorList>
    </citation>
    <scope>NUCLEOTIDE SEQUENCE [LARGE SCALE GENOMIC DNA]</scope>
    <source>
        <strain evidence="2 3">EAF2021</strain>
    </source>
</reference>
<accession>A0ABR2INC9</accession>
<keyword evidence="3" id="KW-1185">Reference proteome</keyword>
<gene>
    <name evidence="2" type="ORF">M9Y10_009444</name>
</gene>
<dbReference type="EMBL" id="JAPFFF010000015">
    <property type="protein sequence ID" value="KAK8866480.1"/>
    <property type="molecule type" value="Genomic_DNA"/>
</dbReference>
<evidence type="ECO:0000313" key="2">
    <source>
        <dbReference type="EMBL" id="KAK8866480.1"/>
    </source>
</evidence>
<evidence type="ECO:0000259" key="1">
    <source>
        <dbReference type="Pfam" id="PF10416"/>
    </source>
</evidence>
<name>A0ABR2INC9_9EUKA</name>
<proteinExistence type="predicted"/>
<dbReference type="InterPro" id="IPR018845">
    <property type="entry name" value="Initiator-bd"/>
</dbReference>